<gene>
    <name evidence="1" type="ORF">CLHUN_05080</name>
</gene>
<accession>A0A1V4SQH7</accession>
<comment type="caution">
    <text evidence="1">The sequence shown here is derived from an EMBL/GenBank/DDBJ whole genome shotgun (WGS) entry which is preliminary data.</text>
</comment>
<evidence type="ECO:0000313" key="1">
    <source>
        <dbReference type="EMBL" id="OPX46033.1"/>
    </source>
</evidence>
<proteinExistence type="predicted"/>
<dbReference type="AlphaFoldDB" id="A0A1V4SQH7"/>
<name>A0A1V4SQH7_RUMHU</name>
<evidence type="ECO:0000313" key="2">
    <source>
        <dbReference type="Proteomes" id="UP000191554"/>
    </source>
</evidence>
<dbReference type="Proteomes" id="UP000191554">
    <property type="component" value="Unassembled WGS sequence"/>
</dbReference>
<dbReference type="STRING" id="48256.CLHUN_05080"/>
<organism evidence="1 2">
    <name type="scientific">Ruminiclostridium hungatei</name>
    <name type="common">Clostridium hungatei</name>
    <dbReference type="NCBI Taxonomy" id="48256"/>
    <lineage>
        <taxon>Bacteria</taxon>
        <taxon>Bacillati</taxon>
        <taxon>Bacillota</taxon>
        <taxon>Clostridia</taxon>
        <taxon>Eubacteriales</taxon>
        <taxon>Oscillospiraceae</taxon>
        <taxon>Ruminiclostridium</taxon>
    </lineage>
</organism>
<sequence>MKNGLLPFCRLCYFDGHISRTVYCFQGKNGAMVQESAFIV</sequence>
<dbReference type="EMBL" id="MZGX01000002">
    <property type="protein sequence ID" value="OPX46033.1"/>
    <property type="molecule type" value="Genomic_DNA"/>
</dbReference>
<reference evidence="1 2" key="1">
    <citation type="submission" date="2017-03" db="EMBL/GenBank/DDBJ databases">
        <title>Genome sequence of Clostridium hungatei DSM 14427.</title>
        <authorList>
            <person name="Poehlein A."/>
            <person name="Daniel R."/>
        </authorList>
    </citation>
    <scope>NUCLEOTIDE SEQUENCE [LARGE SCALE GENOMIC DNA]</scope>
    <source>
        <strain evidence="1 2">DSM 14427</strain>
    </source>
</reference>
<protein>
    <submittedName>
        <fullName evidence="1">Uncharacterized protein</fullName>
    </submittedName>
</protein>
<keyword evidence="2" id="KW-1185">Reference proteome</keyword>